<feature type="chain" id="PRO_5040905695" evidence="1">
    <location>
        <begin position="21"/>
        <end position="239"/>
    </location>
</feature>
<evidence type="ECO:0000313" key="3">
    <source>
        <dbReference type="EMBL" id="QQD25309.1"/>
    </source>
</evidence>
<dbReference type="AlphaFoldDB" id="A0A9X7V456"/>
<feature type="signal peptide" evidence="1">
    <location>
        <begin position="1"/>
        <end position="20"/>
    </location>
</feature>
<keyword evidence="1" id="KW-0732">Signal</keyword>
<dbReference type="InterPro" id="IPR051154">
    <property type="entry name" value="Prespore-cell_inducing_factor"/>
</dbReference>
<sequence length="239" mass="27305">MLRPSLTLATLLLLSGAALATDSNDVYDELCECKFVPPKLTVPVLIRDFHSSHPDFEYRISEDYDIVTDTLGNDGRPVYKPKTKSYTTTGKANFDQWYRDVPGVNIAITKNLELTEVEPGLWEYHSDHFFPINNEGFGNSFNGRNYHFTLEMHLKFTYVPGTSFTFTGDDDLFLYINNKLAVNIGGVHDALTRTIHLDEMAEQLGIEVGETYNFDLFFAERHTVESNFQFQTTMQLECL</sequence>
<feature type="domain" description="PA14" evidence="2">
    <location>
        <begin position="99"/>
        <end position="239"/>
    </location>
</feature>
<organism evidence="3 4">
    <name type="scientific">Venatoribacter cucullus</name>
    <dbReference type="NCBI Taxonomy" id="2661630"/>
    <lineage>
        <taxon>Bacteria</taxon>
        <taxon>Pseudomonadati</taxon>
        <taxon>Pseudomonadota</taxon>
        <taxon>Gammaproteobacteria</taxon>
        <taxon>Oceanospirillales</taxon>
        <taxon>Oceanospirillaceae</taxon>
        <taxon>Venatoribacter</taxon>
    </lineage>
</organism>
<evidence type="ECO:0000256" key="1">
    <source>
        <dbReference type="SAM" id="SignalP"/>
    </source>
</evidence>
<dbReference type="EMBL" id="CP046056">
    <property type="protein sequence ID" value="QQD25309.1"/>
    <property type="molecule type" value="Genomic_DNA"/>
</dbReference>
<dbReference type="NCBIfam" id="TIGR02148">
    <property type="entry name" value="Fibro_Slime"/>
    <property type="match status" value="1"/>
</dbReference>
<protein>
    <submittedName>
        <fullName evidence="3">Fibro-slime domain-containing protein</fullName>
    </submittedName>
</protein>
<dbReference type="GO" id="GO:0005576">
    <property type="term" value="C:extracellular region"/>
    <property type="evidence" value="ECO:0007669"/>
    <property type="project" value="TreeGrafter"/>
</dbReference>
<gene>
    <name evidence="3" type="ORF">GJQ55_12850</name>
</gene>
<dbReference type="PROSITE" id="PS51820">
    <property type="entry name" value="PA14"/>
    <property type="match status" value="1"/>
</dbReference>
<evidence type="ECO:0000259" key="2">
    <source>
        <dbReference type="PROSITE" id="PS51820"/>
    </source>
</evidence>
<dbReference type="PANTHER" id="PTHR31137">
    <property type="entry name" value="PROTEIN PSIB-RELATED-RELATED"/>
    <property type="match status" value="1"/>
</dbReference>
<keyword evidence="4" id="KW-1185">Reference proteome</keyword>
<reference evidence="3 4" key="1">
    <citation type="submission" date="2019-11" db="EMBL/GenBank/DDBJ databases">
        <title>Venatorbacter sp. nov. a predator of Campylobacter and other Gram-negative bacteria.</title>
        <authorList>
            <person name="Saeedi A."/>
            <person name="Cummings N.J."/>
            <person name="Connerton I.F."/>
            <person name="Connerton P.L."/>
        </authorList>
    </citation>
    <scope>NUCLEOTIDE SEQUENCE [LARGE SCALE GENOMIC DNA]</scope>
    <source>
        <strain evidence="3">XL5</strain>
    </source>
</reference>
<dbReference type="Proteomes" id="UP000596074">
    <property type="component" value="Chromosome"/>
</dbReference>
<dbReference type="InterPro" id="IPR037524">
    <property type="entry name" value="PA14/GLEYA"/>
</dbReference>
<accession>A0A9X7V456</accession>
<dbReference type="KEGG" id="vcw:GJQ55_12850"/>
<proteinExistence type="predicted"/>
<dbReference type="RefSeq" id="WP_228345378.1">
    <property type="nucleotide sequence ID" value="NZ_CP046056.1"/>
</dbReference>
<dbReference type="PANTHER" id="PTHR31137:SF5">
    <property type="entry name" value="PROTEIN PSIQ-RELATED"/>
    <property type="match status" value="1"/>
</dbReference>
<name>A0A9X7V456_9GAMM</name>
<dbReference type="InterPro" id="IPR011874">
    <property type="entry name" value="Fibro_Slime"/>
</dbReference>
<evidence type="ECO:0000313" key="4">
    <source>
        <dbReference type="Proteomes" id="UP000596074"/>
    </source>
</evidence>